<protein>
    <submittedName>
        <fullName evidence="2">Uncharacterized protein</fullName>
    </submittedName>
</protein>
<dbReference type="Proteomes" id="UP001232148">
    <property type="component" value="Unassembled WGS sequence"/>
</dbReference>
<gene>
    <name evidence="2" type="ORF">LX32DRAFT_596247</name>
</gene>
<dbReference type="AlphaFoldDB" id="A0AAD9M1L6"/>
<evidence type="ECO:0000313" key="2">
    <source>
        <dbReference type="EMBL" id="KAK2025678.1"/>
    </source>
</evidence>
<feature type="compositionally biased region" description="Basic and acidic residues" evidence="1">
    <location>
        <begin position="193"/>
        <end position="212"/>
    </location>
</feature>
<organism evidence="2 3">
    <name type="scientific">Colletotrichum zoysiae</name>
    <dbReference type="NCBI Taxonomy" id="1216348"/>
    <lineage>
        <taxon>Eukaryota</taxon>
        <taxon>Fungi</taxon>
        <taxon>Dikarya</taxon>
        <taxon>Ascomycota</taxon>
        <taxon>Pezizomycotina</taxon>
        <taxon>Sordariomycetes</taxon>
        <taxon>Hypocreomycetidae</taxon>
        <taxon>Glomerellales</taxon>
        <taxon>Glomerellaceae</taxon>
        <taxon>Colletotrichum</taxon>
        <taxon>Colletotrichum graminicola species complex</taxon>
    </lineage>
</organism>
<feature type="region of interest" description="Disordered" evidence="1">
    <location>
        <begin position="176"/>
        <end position="213"/>
    </location>
</feature>
<name>A0AAD9M1L6_9PEZI</name>
<evidence type="ECO:0000313" key="3">
    <source>
        <dbReference type="Proteomes" id="UP001232148"/>
    </source>
</evidence>
<proteinExistence type="predicted"/>
<dbReference type="EMBL" id="MU842932">
    <property type="protein sequence ID" value="KAK2025678.1"/>
    <property type="molecule type" value="Genomic_DNA"/>
</dbReference>
<accession>A0AAD9M1L6</accession>
<evidence type="ECO:0000256" key="1">
    <source>
        <dbReference type="SAM" id="MobiDB-lite"/>
    </source>
</evidence>
<comment type="caution">
    <text evidence="2">The sequence shown here is derived from an EMBL/GenBank/DDBJ whole genome shotgun (WGS) entry which is preliminary data.</text>
</comment>
<keyword evidence="3" id="KW-1185">Reference proteome</keyword>
<sequence length="231" mass="26244">TFTLPSEASKRIFWTLNGPIESSIQVAPNPYYEPGDVMEPYFRPSAVDDSPQPNWHPAAQESLREPPISEATVRVDCIDGWEALWKELNYECTNIRIDPRRPRAKHILLEVRAGDRGFITIHDYISAVHPWLMDMRESILYASGKGDGRGVPWPSETRLTVVHFGNGPITIGNGDKQWARSHRKPNPPVYMSKAERTRATEKSSQRAMERSKAISAARIQELERLRQQGNA</sequence>
<reference evidence="2" key="1">
    <citation type="submission" date="2021-06" db="EMBL/GenBank/DDBJ databases">
        <title>Comparative genomics, transcriptomics and evolutionary studies reveal genomic signatures of adaptation to plant cell wall in hemibiotrophic fungi.</title>
        <authorList>
            <consortium name="DOE Joint Genome Institute"/>
            <person name="Baroncelli R."/>
            <person name="Diaz J.F."/>
            <person name="Benocci T."/>
            <person name="Peng M."/>
            <person name="Battaglia E."/>
            <person name="Haridas S."/>
            <person name="Andreopoulos W."/>
            <person name="Labutti K."/>
            <person name="Pangilinan J."/>
            <person name="Floch G.L."/>
            <person name="Makela M.R."/>
            <person name="Henrissat B."/>
            <person name="Grigoriev I.V."/>
            <person name="Crouch J.A."/>
            <person name="De Vries R.P."/>
            <person name="Sukno S.A."/>
            <person name="Thon M.R."/>
        </authorList>
    </citation>
    <scope>NUCLEOTIDE SEQUENCE</scope>
    <source>
        <strain evidence="2">MAFF235873</strain>
    </source>
</reference>
<feature type="non-terminal residue" evidence="2">
    <location>
        <position position="1"/>
    </location>
</feature>